<dbReference type="Pfam" id="PF13579">
    <property type="entry name" value="Glyco_trans_4_4"/>
    <property type="match status" value="1"/>
</dbReference>
<dbReference type="AlphaFoldDB" id="A0A510V4C9"/>
<keyword evidence="7" id="KW-1185">Reference proteome</keyword>
<accession>A0A510V4C9</accession>
<sequence>MRIVVVNNFFPPRVGGSSHLADALARGYAERGHDVLVVTASYGDAPAREVRDGLRIVRLPSVSLPETRLAVSFDISFASRPSLGRRLAALLDDFRPDVIHQHGQFFDLTWATGMYARRHQVPVLLSVHTRLENPKAHYHGVFRVLDATMVKPALRVSQPRVVVMDVLMDEYIKGRYKGAYRGLDYIPVGVDPAWTAGGDGSAARAALGLDPQVPMILSLGHVIPLRDRVALVEAMPDVLAEFPDAKLVVVGKVYYDAFEQRADELGIRSSVISVGAIPKAQVPDFLAAADVESHEQGIGLGTATLEAMAAGVPVVAPAREDNFPTIPLRNREDLWFVPPGDVAALGSALREVLRDRVRGRAVGANAQAVVHESFSLEHVLDQHLDVLEKMVADRG</sequence>
<dbReference type="EMBL" id="BJUB01000006">
    <property type="protein sequence ID" value="GEK21656.1"/>
    <property type="molecule type" value="Genomic_DNA"/>
</dbReference>
<evidence type="ECO:0000256" key="1">
    <source>
        <dbReference type="ARBA" id="ARBA00021292"/>
    </source>
</evidence>
<name>A0A510V4C9_9CELL</name>
<evidence type="ECO:0000259" key="4">
    <source>
        <dbReference type="Pfam" id="PF00534"/>
    </source>
</evidence>
<evidence type="ECO:0000313" key="6">
    <source>
        <dbReference type="EMBL" id="GEK21656.1"/>
    </source>
</evidence>
<evidence type="ECO:0000313" key="7">
    <source>
        <dbReference type="Proteomes" id="UP000321118"/>
    </source>
</evidence>
<dbReference type="CDD" id="cd03801">
    <property type="entry name" value="GT4_PimA-like"/>
    <property type="match status" value="1"/>
</dbReference>
<comment type="caution">
    <text evidence="6">The sequence shown here is derived from an EMBL/GenBank/DDBJ whole genome shotgun (WGS) entry which is preliminary data.</text>
</comment>
<feature type="domain" description="Glycosyltransferase subfamily 4-like N-terminal" evidence="5">
    <location>
        <begin position="15"/>
        <end position="135"/>
    </location>
</feature>
<dbReference type="RefSeq" id="WP_146927447.1">
    <property type="nucleotide sequence ID" value="NZ_BJUB01000006.1"/>
</dbReference>
<reference evidence="6 7" key="1">
    <citation type="submission" date="2019-07" db="EMBL/GenBank/DDBJ databases">
        <title>Whole genome shotgun sequence of Cellulomonas xylanilytica NBRC 101102.</title>
        <authorList>
            <person name="Hosoyama A."/>
            <person name="Uohara A."/>
            <person name="Ohji S."/>
            <person name="Ichikawa N."/>
        </authorList>
    </citation>
    <scope>NUCLEOTIDE SEQUENCE [LARGE SCALE GENOMIC DNA]</scope>
    <source>
        <strain evidence="6 7">NBRC 101102</strain>
    </source>
</reference>
<dbReference type="Gene3D" id="3.40.50.2000">
    <property type="entry name" value="Glycogen Phosphorylase B"/>
    <property type="match status" value="2"/>
</dbReference>
<proteinExistence type="predicted"/>
<dbReference type="Pfam" id="PF00534">
    <property type="entry name" value="Glycos_transf_1"/>
    <property type="match status" value="1"/>
</dbReference>
<dbReference type="PANTHER" id="PTHR45947">
    <property type="entry name" value="SULFOQUINOVOSYL TRANSFERASE SQD2"/>
    <property type="match status" value="1"/>
</dbReference>
<keyword evidence="2" id="KW-0328">Glycosyltransferase</keyword>
<gene>
    <name evidence="6" type="ORF">CXY01_21760</name>
</gene>
<dbReference type="PANTHER" id="PTHR45947:SF3">
    <property type="entry name" value="SULFOQUINOVOSYL TRANSFERASE SQD2"/>
    <property type="match status" value="1"/>
</dbReference>
<evidence type="ECO:0000256" key="2">
    <source>
        <dbReference type="ARBA" id="ARBA00022676"/>
    </source>
</evidence>
<keyword evidence="3 6" id="KW-0808">Transferase</keyword>
<evidence type="ECO:0000256" key="3">
    <source>
        <dbReference type="ARBA" id="ARBA00022679"/>
    </source>
</evidence>
<feature type="domain" description="Glycosyl transferase family 1" evidence="4">
    <location>
        <begin position="204"/>
        <end position="367"/>
    </location>
</feature>
<dbReference type="Proteomes" id="UP000321118">
    <property type="component" value="Unassembled WGS sequence"/>
</dbReference>
<dbReference type="InterPro" id="IPR001296">
    <property type="entry name" value="Glyco_trans_1"/>
</dbReference>
<protein>
    <recommendedName>
        <fullName evidence="1">D-inositol 3-phosphate glycosyltransferase</fullName>
    </recommendedName>
</protein>
<dbReference type="OrthoDB" id="9801573at2"/>
<dbReference type="SUPFAM" id="SSF53756">
    <property type="entry name" value="UDP-Glycosyltransferase/glycogen phosphorylase"/>
    <property type="match status" value="1"/>
</dbReference>
<dbReference type="InterPro" id="IPR050194">
    <property type="entry name" value="Glycosyltransferase_grp1"/>
</dbReference>
<evidence type="ECO:0000259" key="5">
    <source>
        <dbReference type="Pfam" id="PF13579"/>
    </source>
</evidence>
<organism evidence="6 7">
    <name type="scientific">Cellulomonas xylanilytica</name>
    <dbReference type="NCBI Taxonomy" id="233583"/>
    <lineage>
        <taxon>Bacteria</taxon>
        <taxon>Bacillati</taxon>
        <taxon>Actinomycetota</taxon>
        <taxon>Actinomycetes</taxon>
        <taxon>Micrococcales</taxon>
        <taxon>Cellulomonadaceae</taxon>
        <taxon>Cellulomonas</taxon>
    </lineage>
</organism>
<dbReference type="GO" id="GO:1901137">
    <property type="term" value="P:carbohydrate derivative biosynthetic process"/>
    <property type="evidence" value="ECO:0007669"/>
    <property type="project" value="UniProtKB-ARBA"/>
</dbReference>
<dbReference type="GO" id="GO:0016758">
    <property type="term" value="F:hexosyltransferase activity"/>
    <property type="evidence" value="ECO:0007669"/>
    <property type="project" value="TreeGrafter"/>
</dbReference>
<dbReference type="InterPro" id="IPR028098">
    <property type="entry name" value="Glyco_trans_4-like_N"/>
</dbReference>